<evidence type="ECO:0000313" key="7">
    <source>
        <dbReference type="EMBL" id="CBI10080.1"/>
    </source>
</evidence>
<evidence type="ECO:0000256" key="1">
    <source>
        <dbReference type="ARBA" id="ARBA00004162"/>
    </source>
</evidence>
<sequence>MTNKDNAMKLRKTRAQRKGRIEIIPMIDVMFFLLATFMLASLSLQRLDSIKVNLPQGQAVSLHNSQTLTLGITADSQILLNHTPVSLADLPARIKPLLNQEKSIIVSADEKAPQGVVVHAMLAASAAGVQHFLIAVAHE</sequence>
<keyword evidence="5 6" id="KW-0472">Membrane</keyword>
<dbReference type="GO" id="GO:0022857">
    <property type="term" value="F:transmembrane transporter activity"/>
    <property type="evidence" value="ECO:0007669"/>
    <property type="project" value="InterPro"/>
</dbReference>
<keyword evidence="2" id="KW-1003">Cell membrane</keyword>
<evidence type="ECO:0000256" key="6">
    <source>
        <dbReference type="SAM" id="Phobius"/>
    </source>
</evidence>
<feature type="transmembrane region" description="Helical" evidence="6">
    <location>
        <begin position="21"/>
        <end position="44"/>
    </location>
</feature>
<dbReference type="PANTHER" id="PTHR30558">
    <property type="entry name" value="EXBD MEMBRANE COMPONENT OF PMF-DRIVEN MACROMOLECULE IMPORT SYSTEM"/>
    <property type="match status" value="1"/>
</dbReference>
<dbReference type="GO" id="GO:0005886">
    <property type="term" value="C:plasma membrane"/>
    <property type="evidence" value="ECO:0007669"/>
    <property type="project" value="UniProtKB-SubCell"/>
</dbReference>
<evidence type="ECO:0000256" key="5">
    <source>
        <dbReference type="ARBA" id="ARBA00023136"/>
    </source>
</evidence>
<keyword evidence="4 6" id="KW-1133">Transmembrane helix</keyword>
<keyword evidence="3 6" id="KW-0812">Transmembrane</keyword>
<dbReference type="EMBL" id="CABR01000069">
    <property type="protein sequence ID" value="CBI10080.1"/>
    <property type="molecule type" value="Genomic_DNA"/>
</dbReference>
<evidence type="ECO:0000256" key="4">
    <source>
        <dbReference type="ARBA" id="ARBA00022989"/>
    </source>
</evidence>
<organism evidence="7">
    <name type="scientific">mine drainage metagenome</name>
    <dbReference type="NCBI Taxonomy" id="410659"/>
    <lineage>
        <taxon>unclassified sequences</taxon>
        <taxon>metagenomes</taxon>
        <taxon>ecological metagenomes</taxon>
    </lineage>
</organism>
<dbReference type="Pfam" id="PF02472">
    <property type="entry name" value="ExbD"/>
    <property type="match status" value="1"/>
</dbReference>
<name>E6QS58_9ZZZZ</name>
<gene>
    <name evidence="7" type="ORF">CARN7_0841</name>
</gene>
<proteinExistence type="predicted"/>
<reference evidence="7" key="1">
    <citation type="submission" date="2009-10" db="EMBL/GenBank/DDBJ databases">
        <title>Diversity of trophic interactions inside an arsenic-rich microbial ecosystem.</title>
        <authorList>
            <person name="Bertin P.N."/>
            <person name="Heinrich-Salmeron A."/>
            <person name="Pelletier E."/>
            <person name="Goulhen-Chollet F."/>
            <person name="Arsene-Ploetze F."/>
            <person name="Gallien S."/>
            <person name="Calteau A."/>
            <person name="Vallenet D."/>
            <person name="Casiot C."/>
            <person name="Chane-Woon-Ming B."/>
            <person name="Giloteaux L."/>
            <person name="Barakat M."/>
            <person name="Bonnefoy V."/>
            <person name="Bruneel O."/>
            <person name="Chandler M."/>
            <person name="Cleiss J."/>
            <person name="Duran R."/>
            <person name="Elbaz-Poulichet F."/>
            <person name="Fonknechten N."/>
            <person name="Lauga B."/>
            <person name="Mornico D."/>
            <person name="Ortet P."/>
            <person name="Schaeffer C."/>
            <person name="Siguier P."/>
            <person name="Alexander Thil Smith A."/>
            <person name="Van Dorsselaer A."/>
            <person name="Weissenbach J."/>
            <person name="Medigue C."/>
            <person name="Le Paslier D."/>
        </authorList>
    </citation>
    <scope>NUCLEOTIDE SEQUENCE</scope>
</reference>
<comment type="subcellular location">
    <subcellularLocation>
        <location evidence="1">Cell membrane</location>
        <topology evidence="1">Single-pass membrane protein</topology>
    </subcellularLocation>
</comment>
<evidence type="ECO:0000256" key="2">
    <source>
        <dbReference type="ARBA" id="ARBA00022475"/>
    </source>
</evidence>
<accession>E6QS58</accession>
<protein>
    <submittedName>
        <fullName evidence="7">Biopolymer transport protein ExbD/TolR</fullName>
    </submittedName>
</protein>
<dbReference type="AlphaFoldDB" id="E6QS58"/>
<dbReference type="InterPro" id="IPR003400">
    <property type="entry name" value="ExbD"/>
</dbReference>
<dbReference type="Gene3D" id="3.30.420.270">
    <property type="match status" value="1"/>
</dbReference>
<comment type="caution">
    <text evidence="7">The sequence shown here is derived from an EMBL/GenBank/DDBJ whole genome shotgun (WGS) entry which is preliminary data.</text>
</comment>
<evidence type="ECO:0000256" key="3">
    <source>
        <dbReference type="ARBA" id="ARBA00022692"/>
    </source>
</evidence>